<dbReference type="AlphaFoldDB" id="A0A521BSG5"/>
<keyword evidence="1" id="KW-0808">Transferase</keyword>
<sequence length="248" mass="28071">MEREMKSSKISDRLSAVASCINAERVVADIGADHAQLLIYLAERGWLKKGIAGEVNRGPFQNAQKNVREAGLEYQIDVRLGDGLDVLNPGEAEVIVLAGMGGATITSILSQGNDKLSHVKQLILQPNNHGEQVRRWLYHQGWEIDQEELVNDGEILYEIISARPGNPDQPYKASPFEKEMMEKLGPLLCQKHHPLLPKKVMEEISSVDRILQGLQSARSPQGELRRKELQLQREKWEDVREWLLKEKI</sequence>
<dbReference type="RefSeq" id="WP_185956042.1">
    <property type="nucleotide sequence ID" value="NZ_FXTI01000002.1"/>
</dbReference>
<evidence type="ECO:0000313" key="2">
    <source>
        <dbReference type="Proteomes" id="UP000315636"/>
    </source>
</evidence>
<organism evidence="1 2">
    <name type="scientific">Melghirimyces algeriensis</name>
    <dbReference type="NCBI Taxonomy" id="910412"/>
    <lineage>
        <taxon>Bacteria</taxon>
        <taxon>Bacillati</taxon>
        <taxon>Bacillota</taxon>
        <taxon>Bacilli</taxon>
        <taxon>Bacillales</taxon>
        <taxon>Thermoactinomycetaceae</taxon>
        <taxon>Melghirimyces</taxon>
    </lineage>
</organism>
<dbReference type="GO" id="GO:0160105">
    <property type="term" value="F:tRNA (adenine(22)-N1)-methyltransferase activity"/>
    <property type="evidence" value="ECO:0007669"/>
    <property type="project" value="InterPro"/>
</dbReference>
<dbReference type="SUPFAM" id="SSF53335">
    <property type="entry name" value="S-adenosyl-L-methionine-dependent methyltransferases"/>
    <property type="match status" value="1"/>
</dbReference>
<keyword evidence="2" id="KW-1185">Reference proteome</keyword>
<dbReference type="Gene3D" id="3.40.50.150">
    <property type="entry name" value="Vaccinia Virus protein VP39"/>
    <property type="match status" value="1"/>
</dbReference>
<dbReference type="GO" id="GO:0032259">
    <property type="term" value="P:methylation"/>
    <property type="evidence" value="ECO:0007669"/>
    <property type="project" value="UniProtKB-KW"/>
</dbReference>
<dbReference type="PANTHER" id="PTHR38451:SF1">
    <property type="entry name" value="TRNA (ADENINE(22)-N(1))-METHYLTRANSFERASE"/>
    <property type="match status" value="1"/>
</dbReference>
<protein>
    <submittedName>
        <fullName evidence="1">tRNA (Adenine22-N1)-methyltransferase</fullName>
    </submittedName>
</protein>
<evidence type="ECO:0000313" key="1">
    <source>
        <dbReference type="EMBL" id="SMO50094.1"/>
    </source>
</evidence>
<gene>
    <name evidence="1" type="ORF">SAMN06264849_102370</name>
</gene>
<accession>A0A521BSG5</accession>
<dbReference type="Proteomes" id="UP000315636">
    <property type="component" value="Unassembled WGS sequence"/>
</dbReference>
<dbReference type="EMBL" id="FXTI01000002">
    <property type="protein sequence ID" value="SMO50094.1"/>
    <property type="molecule type" value="Genomic_DNA"/>
</dbReference>
<proteinExistence type="predicted"/>
<reference evidence="1 2" key="1">
    <citation type="submission" date="2017-05" db="EMBL/GenBank/DDBJ databases">
        <authorList>
            <person name="Varghese N."/>
            <person name="Submissions S."/>
        </authorList>
    </citation>
    <scope>NUCLEOTIDE SEQUENCE [LARGE SCALE GENOMIC DNA]</scope>
    <source>
        <strain evidence="1 2">DSM 45474</strain>
    </source>
</reference>
<dbReference type="InterPro" id="IPR029063">
    <property type="entry name" value="SAM-dependent_MTases_sf"/>
</dbReference>
<dbReference type="PIRSF" id="PIRSF018637">
    <property type="entry name" value="TrmK"/>
    <property type="match status" value="1"/>
</dbReference>
<dbReference type="Pfam" id="PF04816">
    <property type="entry name" value="TrmK"/>
    <property type="match status" value="1"/>
</dbReference>
<dbReference type="InterPro" id="IPR006901">
    <property type="entry name" value="TrmK"/>
</dbReference>
<keyword evidence="1" id="KW-0489">Methyltransferase</keyword>
<name>A0A521BSG5_9BACL</name>
<dbReference type="PANTHER" id="PTHR38451">
    <property type="entry name" value="TRNA (ADENINE(22)-N(1))-METHYLTRANSFERASE"/>
    <property type="match status" value="1"/>
</dbReference>